<reference evidence="8 9" key="1">
    <citation type="journal article" date="2010" name="Cell">
        <title>The genome of Naegleria gruberi illuminates early eukaryotic versatility.</title>
        <authorList>
            <person name="Fritz-Laylin L.K."/>
            <person name="Prochnik S.E."/>
            <person name="Ginger M.L."/>
            <person name="Dacks J.B."/>
            <person name="Carpenter M.L."/>
            <person name="Field M.C."/>
            <person name="Kuo A."/>
            <person name="Paredez A."/>
            <person name="Chapman J."/>
            <person name="Pham J."/>
            <person name="Shu S."/>
            <person name="Neupane R."/>
            <person name="Cipriano M."/>
            <person name="Mancuso J."/>
            <person name="Tu H."/>
            <person name="Salamov A."/>
            <person name="Lindquist E."/>
            <person name="Shapiro H."/>
            <person name="Lucas S."/>
            <person name="Grigoriev I.V."/>
            <person name="Cande W.Z."/>
            <person name="Fulton C."/>
            <person name="Rokhsar D.S."/>
            <person name="Dawson S.C."/>
        </authorList>
    </citation>
    <scope>NUCLEOTIDE SEQUENCE [LARGE SCALE GENOMIC DNA]</scope>
    <source>
        <strain evidence="8 9">NEG-M</strain>
    </source>
</reference>
<dbReference type="CDD" id="cd00067">
    <property type="entry name" value="GAL4"/>
    <property type="match status" value="1"/>
</dbReference>
<dbReference type="OMA" id="ENCLEVW"/>
<dbReference type="PROSITE" id="PS00463">
    <property type="entry name" value="ZN2_CY6_FUNGAL_1"/>
    <property type="match status" value="1"/>
</dbReference>
<dbReference type="OrthoDB" id="3509362at2759"/>
<evidence type="ECO:0000313" key="8">
    <source>
        <dbReference type="EMBL" id="EFC37282.1"/>
    </source>
</evidence>
<dbReference type="InParanoid" id="D2W118"/>
<evidence type="ECO:0000256" key="1">
    <source>
        <dbReference type="ARBA" id="ARBA00004123"/>
    </source>
</evidence>
<dbReference type="SMART" id="SM00066">
    <property type="entry name" value="GAL4"/>
    <property type="match status" value="1"/>
</dbReference>
<dbReference type="PROSITE" id="PS50048">
    <property type="entry name" value="ZN2_CY6_FUNGAL_2"/>
    <property type="match status" value="1"/>
</dbReference>
<keyword evidence="3" id="KW-0805">Transcription regulation</keyword>
<sequence length="489" mass="56304">MQQQQQQQFNPVEVSSISCQFCRSQHRRCSKTKPSCYSCVMRGVECIYGSGKRKKRNNEEMDQMMTVMKVVPTPHHHQEEFQQQQGFPMFTFPFQKPPQSSSASLSTPPEQQTIKSSSSSSNSSPESNNSNQIVNSRSERLQIVDFYFEVACFAHPIVSRSELEKFVEISALVEGEFDTPFMNEMAALFYSIKTVCEITQGKQPDETASIAKRYLSNSFANYSSFYIAGAYFHMCIYELLQERLDKAQLYFRILLFFKQSLFKNPNASLNEYQLNVKKAIFYLEKIVFKVDQNVKQIMTVEDFLDIIPDLFVFNSTSLPAGWDACLKQPITSENCLEVWTLVELILTQAKIHTPFKTNPELSDLYYRLAENGSRIALLSKKTTKSSIIELSIEASAFYIAQSLDHPRFSLLPFEVLLHVSYAAEYHLQKVDSGIITNNGINYLDLLRKELHAYNSLKSKYRIVAFHFSQVFEKIESLLNQHNSHLTFIH</sequence>
<feature type="compositionally biased region" description="Polar residues" evidence="6">
    <location>
        <begin position="97"/>
        <end position="115"/>
    </location>
</feature>
<dbReference type="SUPFAM" id="SSF57701">
    <property type="entry name" value="Zn2/Cys6 DNA-binding domain"/>
    <property type="match status" value="1"/>
</dbReference>
<evidence type="ECO:0000256" key="2">
    <source>
        <dbReference type="ARBA" id="ARBA00022723"/>
    </source>
</evidence>
<dbReference type="Gene3D" id="4.10.240.10">
    <property type="entry name" value="Zn(2)-C6 fungal-type DNA-binding domain"/>
    <property type="match status" value="1"/>
</dbReference>
<dbReference type="AlphaFoldDB" id="D2W118"/>
<dbReference type="Pfam" id="PF00172">
    <property type="entry name" value="Zn_clus"/>
    <property type="match status" value="1"/>
</dbReference>
<dbReference type="PANTHER" id="PTHR47338">
    <property type="entry name" value="ZN(II)2CYS6 TRANSCRIPTION FACTOR (EUROFUNG)-RELATED"/>
    <property type="match status" value="1"/>
</dbReference>
<feature type="region of interest" description="Disordered" evidence="6">
    <location>
        <begin position="96"/>
        <end position="134"/>
    </location>
</feature>
<keyword evidence="9" id="KW-1185">Reference proteome</keyword>
<evidence type="ECO:0000256" key="3">
    <source>
        <dbReference type="ARBA" id="ARBA00023015"/>
    </source>
</evidence>
<dbReference type="Proteomes" id="UP000006671">
    <property type="component" value="Unassembled WGS sequence"/>
</dbReference>
<dbReference type="InterPro" id="IPR036864">
    <property type="entry name" value="Zn2-C6_fun-type_DNA-bd_sf"/>
</dbReference>
<evidence type="ECO:0000313" key="9">
    <source>
        <dbReference type="Proteomes" id="UP000006671"/>
    </source>
</evidence>
<protein>
    <recommendedName>
        <fullName evidence="7">Zn(2)-C6 fungal-type domain-containing protein</fullName>
    </recommendedName>
</protein>
<feature type="domain" description="Zn(2)-C6 fungal-type" evidence="7">
    <location>
        <begin position="18"/>
        <end position="48"/>
    </location>
</feature>
<proteinExistence type="predicted"/>
<dbReference type="RefSeq" id="XP_002670026.1">
    <property type="nucleotide sequence ID" value="XM_002669980.1"/>
</dbReference>
<keyword evidence="2" id="KW-0479">Metal-binding</keyword>
<name>D2W118_NAEGR</name>
<organism evidence="9">
    <name type="scientific">Naegleria gruberi</name>
    <name type="common">Amoeba</name>
    <dbReference type="NCBI Taxonomy" id="5762"/>
    <lineage>
        <taxon>Eukaryota</taxon>
        <taxon>Discoba</taxon>
        <taxon>Heterolobosea</taxon>
        <taxon>Tetramitia</taxon>
        <taxon>Eutetramitia</taxon>
        <taxon>Vahlkampfiidae</taxon>
        <taxon>Naegleria</taxon>
    </lineage>
</organism>
<dbReference type="GO" id="GO:0005634">
    <property type="term" value="C:nucleus"/>
    <property type="evidence" value="ECO:0007669"/>
    <property type="project" value="UniProtKB-SubCell"/>
</dbReference>
<evidence type="ECO:0000256" key="6">
    <source>
        <dbReference type="SAM" id="MobiDB-lite"/>
    </source>
</evidence>
<dbReference type="InterPro" id="IPR001138">
    <property type="entry name" value="Zn2Cys6_DnaBD"/>
</dbReference>
<comment type="subcellular location">
    <subcellularLocation>
        <location evidence="1">Nucleus</location>
    </subcellularLocation>
</comment>
<gene>
    <name evidence="8" type="ORF">NAEGRDRAFT_81991</name>
</gene>
<dbReference type="InterPro" id="IPR050815">
    <property type="entry name" value="TF_fung"/>
</dbReference>
<keyword evidence="5" id="KW-0539">Nucleus</keyword>
<feature type="compositionally biased region" description="Low complexity" evidence="6">
    <location>
        <begin position="116"/>
        <end position="131"/>
    </location>
</feature>
<dbReference type="GeneID" id="8853664"/>
<evidence type="ECO:0000259" key="7">
    <source>
        <dbReference type="PROSITE" id="PS50048"/>
    </source>
</evidence>
<dbReference type="GO" id="GO:0000981">
    <property type="term" value="F:DNA-binding transcription factor activity, RNA polymerase II-specific"/>
    <property type="evidence" value="ECO:0007669"/>
    <property type="project" value="InterPro"/>
</dbReference>
<dbReference type="PANTHER" id="PTHR47338:SF5">
    <property type="entry name" value="ZN(II)2CYS6 TRANSCRIPTION FACTOR (EUROFUNG)"/>
    <property type="match status" value="1"/>
</dbReference>
<keyword evidence="4" id="KW-0804">Transcription</keyword>
<dbReference type="GO" id="GO:0008270">
    <property type="term" value="F:zinc ion binding"/>
    <property type="evidence" value="ECO:0007669"/>
    <property type="project" value="InterPro"/>
</dbReference>
<accession>D2W118</accession>
<dbReference type="EMBL" id="GG738920">
    <property type="protein sequence ID" value="EFC37282.1"/>
    <property type="molecule type" value="Genomic_DNA"/>
</dbReference>
<evidence type="ECO:0000256" key="4">
    <source>
        <dbReference type="ARBA" id="ARBA00023163"/>
    </source>
</evidence>
<evidence type="ECO:0000256" key="5">
    <source>
        <dbReference type="ARBA" id="ARBA00023242"/>
    </source>
</evidence>
<dbReference type="KEGG" id="ngr:NAEGRDRAFT_81991"/>
<dbReference type="VEuPathDB" id="AmoebaDB:NAEGRDRAFT_81991"/>